<accession>A0A0B7C4G3</accession>
<feature type="non-terminal residue" evidence="1">
    <location>
        <position position="1"/>
    </location>
</feature>
<dbReference type="PANTHER" id="PTHR10794">
    <property type="entry name" value="ABHYDROLASE DOMAIN-CONTAINING PROTEIN"/>
    <property type="match status" value="1"/>
</dbReference>
<protein>
    <submittedName>
        <fullName evidence="1">Uncharacterized protein</fullName>
    </submittedName>
</protein>
<feature type="non-terminal residue" evidence="1">
    <location>
        <position position="107"/>
    </location>
</feature>
<organism evidence="1">
    <name type="scientific">Arion vulgaris</name>
    <dbReference type="NCBI Taxonomy" id="1028688"/>
    <lineage>
        <taxon>Eukaryota</taxon>
        <taxon>Metazoa</taxon>
        <taxon>Spiralia</taxon>
        <taxon>Lophotrochozoa</taxon>
        <taxon>Mollusca</taxon>
        <taxon>Gastropoda</taxon>
        <taxon>Heterobranchia</taxon>
        <taxon>Euthyneura</taxon>
        <taxon>Panpulmonata</taxon>
        <taxon>Eupulmonata</taxon>
        <taxon>Stylommatophora</taxon>
        <taxon>Helicina</taxon>
        <taxon>Arionoidea</taxon>
        <taxon>Arionidae</taxon>
        <taxon>Arion</taxon>
    </lineage>
</organism>
<dbReference type="EMBL" id="HACG01052620">
    <property type="protein sequence ID" value="CEK99491.1"/>
    <property type="molecule type" value="Transcribed_RNA"/>
</dbReference>
<dbReference type="GO" id="GO:0051792">
    <property type="term" value="P:medium-chain fatty acid biosynthetic process"/>
    <property type="evidence" value="ECO:0007669"/>
    <property type="project" value="TreeGrafter"/>
</dbReference>
<gene>
    <name evidence="1" type="primary">ORF221386</name>
</gene>
<dbReference type="GO" id="GO:0051793">
    <property type="term" value="P:medium-chain fatty acid catabolic process"/>
    <property type="evidence" value="ECO:0007669"/>
    <property type="project" value="TreeGrafter"/>
</dbReference>
<name>A0A0B7C4G3_9EUPU</name>
<proteinExistence type="predicted"/>
<reference evidence="1" key="1">
    <citation type="submission" date="2014-12" db="EMBL/GenBank/DDBJ databases">
        <title>Insight into the proteome of Arion vulgaris.</title>
        <authorList>
            <person name="Aradska J."/>
            <person name="Bulat T."/>
            <person name="Smidak R."/>
            <person name="Sarate P."/>
            <person name="Gangsoo J."/>
            <person name="Sialana F."/>
            <person name="Bilban M."/>
            <person name="Lubec G."/>
        </authorList>
    </citation>
    <scope>NUCLEOTIDE SEQUENCE</scope>
    <source>
        <tissue evidence="1">Skin</tissue>
    </source>
</reference>
<dbReference type="InterPro" id="IPR050960">
    <property type="entry name" value="AB_hydrolase_4_sf"/>
</dbReference>
<dbReference type="PANTHER" id="PTHR10794:SF63">
    <property type="entry name" value="ALPHA_BETA HYDROLASE 1, ISOFORM A"/>
    <property type="match status" value="1"/>
</dbReference>
<dbReference type="AlphaFoldDB" id="A0A0B7C4G3"/>
<dbReference type="GO" id="GO:0008126">
    <property type="term" value="F:acetylesterase activity"/>
    <property type="evidence" value="ECO:0007669"/>
    <property type="project" value="TreeGrafter"/>
</dbReference>
<sequence>IAAMIISPAYDLHESLLSLERPLNYWMFNRFLANNLCNMIRKNLHLFEKHLDIDTAHVLKSESIKDFDDRLTCKLFGFESADHYYRVASLHTKVHTLAKPVLCLSAA</sequence>
<dbReference type="GO" id="GO:0047372">
    <property type="term" value="F:monoacylglycerol lipase activity"/>
    <property type="evidence" value="ECO:0007669"/>
    <property type="project" value="TreeGrafter"/>
</dbReference>
<evidence type="ECO:0000313" key="1">
    <source>
        <dbReference type="EMBL" id="CEK99491.1"/>
    </source>
</evidence>